<reference evidence="8" key="1">
    <citation type="journal article" date="2019" name="Int. J. Syst. Evol. Microbiol.">
        <title>The Global Catalogue of Microorganisms (GCM) 10K type strain sequencing project: providing services to taxonomists for standard genome sequencing and annotation.</title>
        <authorList>
            <consortium name="The Broad Institute Genomics Platform"/>
            <consortium name="The Broad Institute Genome Sequencing Center for Infectious Disease"/>
            <person name="Wu L."/>
            <person name="Ma J."/>
        </authorList>
    </citation>
    <scope>NUCLEOTIDE SEQUENCE [LARGE SCALE GENOMIC DNA]</scope>
    <source>
        <strain evidence="8">JCM 13004</strain>
    </source>
</reference>
<dbReference type="InterPro" id="IPR051911">
    <property type="entry name" value="SDR_oxidoreductase"/>
</dbReference>
<evidence type="ECO:0000256" key="5">
    <source>
        <dbReference type="SAM" id="SignalP"/>
    </source>
</evidence>
<feature type="chain" id="PRO_5047519107" evidence="5">
    <location>
        <begin position="26"/>
        <end position="308"/>
    </location>
</feature>
<dbReference type="PROSITE" id="PS00061">
    <property type="entry name" value="ADH_SHORT"/>
    <property type="match status" value="1"/>
</dbReference>
<dbReference type="SMART" id="SM00822">
    <property type="entry name" value="PKS_KR"/>
    <property type="match status" value="1"/>
</dbReference>
<keyword evidence="8" id="KW-1185">Reference proteome</keyword>
<accession>A0ABP4H8F7</accession>
<comment type="caution">
    <text evidence="7">The sequence shown here is derived from an EMBL/GenBank/DDBJ whole genome shotgun (WGS) entry which is preliminary data.</text>
</comment>
<comment type="similarity">
    <text evidence="1 3">Belongs to the short-chain dehydrogenases/reductases (SDR) family.</text>
</comment>
<dbReference type="InterPro" id="IPR036291">
    <property type="entry name" value="NAD(P)-bd_dom_sf"/>
</dbReference>
<dbReference type="PRINTS" id="PR00080">
    <property type="entry name" value="SDRFAMILY"/>
</dbReference>
<proteinExistence type="inferred from homology"/>
<evidence type="ECO:0000256" key="4">
    <source>
        <dbReference type="SAM" id="MobiDB-lite"/>
    </source>
</evidence>
<dbReference type="CDD" id="cd05374">
    <property type="entry name" value="17beta-HSD-like_SDR_c"/>
    <property type="match status" value="1"/>
</dbReference>
<evidence type="ECO:0000259" key="6">
    <source>
        <dbReference type="SMART" id="SM00822"/>
    </source>
</evidence>
<protein>
    <submittedName>
        <fullName evidence="7">Oxidoreductase</fullName>
    </submittedName>
</protein>
<dbReference type="InterPro" id="IPR020904">
    <property type="entry name" value="Sc_DH/Rdtase_CS"/>
</dbReference>
<dbReference type="Proteomes" id="UP001500037">
    <property type="component" value="Unassembled WGS sequence"/>
</dbReference>
<sequence length="308" mass="31312">MTRRWLVTGCSSGLGLALATAVVAAGDSVLATSRRPSALDALAAEHPDRVVTATVDVRDAEQCAAAVQLACDRLGGVDVLVNNAGAGVFGAVEEVSDDELRAQLEVLAVAPWRFARLVLPLMRAQGRGHILNVSSLAGRMAFPGLGAYVAGKYALEGMSQALAAEVAPFGVRVTVIEPGGFATEYGSALAESAARLPVYEPTIGPVRAGLRGMGGNPELNRPEDFAALVLRAVGAGSVPLRLPAGPDAYAYLEMIEEQARAEFAAARVFALGAGEAGEAGEASDVGEAGGLLPGQAGDPQADPAPTSA</sequence>
<dbReference type="InterPro" id="IPR002347">
    <property type="entry name" value="SDR_fam"/>
</dbReference>
<evidence type="ECO:0000256" key="3">
    <source>
        <dbReference type="RuleBase" id="RU000363"/>
    </source>
</evidence>
<keyword evidence="2" id="KW-0560">Oxidoreductase</keyword>
<evidence type="ECO:0000256" key="2">
    <source>
        <dbReference type="ARBA" id="ARBA00023002"/>
    </source>
</evidence>
<dbReference type="Gene3D" id="3.40.50.720">
    <property type="entry name" value="NAD(P)-binding Rossmann-like Domain"/>
    <property type="match status" value="1"/>
</dbReference>
<dbReference type="RefSeq" id="WP_344444265.1">
    <property type="nucleotide sequence ID" value="NZ_BAAALF010000106.1"/>
</dbReference>
<dbReference type="PANTHER" id="PTHR43976:SF16">
    <property type="entry name" value="SHORT-CHAIN DEHYDROGENASE_REDUCTASE FAMILY PROTEIN"/>
    <property type="match status" value="1"/>
</dbReference>
<dbReference type="EMBL" id="BAAALF010000106">
    <property type="protein sequence ID" value="GAA1253749.1"/>
    <property type="molecule type" value="Genomic_DNA"/>
</dbReference>
<keyword evidence="5" id="KW-0732">Signal</keyword>
<evidence type="ECO:0000256" key="1">
    <source>
        <dbReference type="ARBA" id="ARBA00006484"/>
    </source>
</evidence>
<feature type="domain" description="Ketoreductase" evidence="6">
    <location>
        <begin position="3"/>
        <end position="179"/>
    </location>
</feature>
<feature type="region of interest" description="Disordered" evidence="4">
    <location>
        <begin position="279"/>
        <end position="308"/>
    </location>
</feature>
<organism evidence="7 8">
    <name type="scientific">Kitasatospora nipponensis</name>
    <dbReference type="NCBI Taxonomy" id="258049"/>
    <lineage>
        <taxon>Bacteria</taxon>
        <taxon>Bacillati</taxon>
        <taxon>Actinomycetota</taxon>
        <taxon>Actinomycetes</taxon>
        <taxon>Kitasatosporales</taxon>
        <taxon>Streptomycetaceae</taxon>
        <taxon>Kitasatospora</taxon>
    </lineage>
</organism>
<dbReference type="PRINTS" id="PR00081">
    <property type="entry name" value="GDHRDH"/>
</dbReference>
<evidence type="ECO:0000313" key="7">
    <source>
        <dbReference type="EMBL" id="GAA1253749.1"/>
    </source>
</evidence>
<gene>
    <name evidence="7" type="ORF">GCM10009665_50530</name>
</gene>
<evidence type="ECO:0000313" key="8">
    <source>
        <dbReference type="Proteomes" id="UP001500037"/>
    </source>
</evidence>
<dbReference type="InterPro" id="IPR057326">
    <property type="entry name" value="KR_dom"/>
</dbReference>
<dbReference type="SUPFAM" id="SSF51735">
    <property type="entry name" value="NAD(P)-binding Rossmann-fold domains"/>
    <property type="match status" value="1"/>
</dbReference>
<dbReference type="PANTHER" id="PTHR43976">
    <property type="entry name" value="SHORT CHAIN DEHYDROGENASE"/>
    <property type="match status" value="1"/>
</dbReference>
<name>A0ABP4H8F7_9ACTN</name>
<dbReference type="Pfam" id="PF00106">
    <property type="entry name" value="adh_short"/>
    <property type="match status" value="1"/>
</dbReference>
<feature type="signal peptide" evidence="5">
    <location>
        <begin position="1"/>
        <end position="25"/>
    </location>
</feature>